<feature type="domain" description="HTH lacI-type" evidence="5">
    <location>
        <begin position="2"/>
        <end position="56"/>
    </location>
</feature>
<dbReference type="Pfam" id="PF00356">
    <property type="entry name" value="LacI"/>
    <property type="match status" value="1"/>
</dbReference>
<dbReference type="SUPFAM" id="SSF47413">
    <property type="entry name" value="lambda repressor-like DNA-binding domains"/>
    <property type="match status" value="1"/>
</dbReference>
<accession>A0A4P6L3A1</accession>
<name>A0A4P6L3A1_9BURK</name>
<dbReference type="AlphaFoldDB" id="A0A4P6L3A1"/>
<keyword evidence="3" id="KW-0238">DNA-binding</keyword>
<keyword evidence="4" id="KW-0804">Transcription</keyword>
<evidence type="ECO:0000256" key="3">
    <source>
        <dbReference type="ARBA" id="ARBA00023125"/>
    </source>
</evidence>
<evidence type="ECO:0000259" key="5">
    <source>
        <dbReference type="PROSITE" id="PS50932"/>
    </source>
</evidence>
<dbReference type="InterPro" id="IPR010982">
    <property type="entry name" value="Lambda_DNA-bd_dom_sf"/>
</dbReference>
<sequence length="347" mass="37262">MATIHDVAEKAGVSIKTVSRVLNGGTEVSEKTRTRIEQAMRSLEFTPSAAARSLRGRPTGLVAVIAEQLTTTPDSSEIIKGIQLVCEQQGKMLMIGETGGHADVASRLVADLRERRVEAILFATPFHCQVALEPLLGSTPTALANCFEAAGRYTQVVPDDEGGGYAAARIVLDAGHRHIAFLQLIPGMVATALRLRGFERAMREHGITPNAQWLIHGAEAHEGDEFAHLADAVDRLFASDRRPTAILCGNDKMAMRVIFILQRRGLRVPADVSIVGFDDFRLISEALDPGLTTVALPYREIGELSGRYVLEHAGMAPATVRVPCVPVMRGTVAAPAAHKGPARAGSR</sequence>
<dbReference type="PRINTS" id="PR00036">
    <property type="entry name" value="HTHLACI"/>
</dbReference>
<keyword evidence="8" id="KW-1185">Reference proteome</keyword>
<dbReference type="SMART" id="SM00354">
    <property type="entry name" value="HTH_LACI"/>
    <property type="match status" value="1"/>
</dbReference>
<dbReference type="PANTHER" id="PTHR30146:SF148">
    <property type="entry name" value="HTH-TYPE TRANSCRIPTIONAL REPRESSOR PURR-RELATED"/>
    <property type="match status" value="1"/>
</dbReference>
<dbReference type="PROSITE" id="PS50932">
    <property type="entry name" value="HTH_LACI_2"/>
    <property type="match status" value="1"/>
</dbReference>
<dbReference type="InterPro" id="IPR028082">
    <property type="entry name" value="Peripla_BP_I"/>
</dbReference>
<dbReference type="OrthoDB" id="269117at2"/>
<dbReference type="CDD" id="cd06288">
    <property type="entry name" value="PBP1_sucrose_transcription_regulator"/>
    <property type="match status" value="1"/>
</dbReference>
<keyword evidence="1" id="KW-0678">Repressor</keyword>
<dbReference type="GO" id="GO:0000976">
    <property type="term" value="F:transcription cis-regulatory region binding"/>
    <property type="evidence" value="ECO:0007669"/>
    <property type="project" value="TreeGrafter"/>
</dbReference>
<protein>
    <submittedName>
        <fullName evidence="7">LacI family transcriptional regulator</fullName>
    </submittedName>
</protein>
<dbReference type="EMBL" id="CP035913">
    <property type="protein sequence ID" value="QBE65874.1"/>
    <property type="molecule type" value="Genomic_DNA"/>
</dbReference>
<dbReference type="PROSITE" id="PS50943">
    <property type="entry name" value="HTH_CROC1"/>
    <property type="match status" value="1"/>
</dbReference>
<feature type="domain" description="HTH cro/C1-type" evidence="6">
    <location>
        <begin position="3"/>
        <end position="50"/>
    </location>
</feature>
<dbReference type="PROSITE" id="PS00356">
    <property type="entry name" value="HTH_LACI_1"/>
    <property type="match status" value="1"/>
</dbReference>
<dbReference type="PANTHER" id="PTHR30146">
    <property type="entry name" value="LACI-RELATED TRANSCRIPTIONAL REPRESSOR"/>
    <property type="match status" value="1"/>
</dbReference>
<keyword evidence="2" id="KW-0805">Transcription regulation</keyword>
<dbReference type="Pfam" id="PF13377">
    <property type="entry name" value="Peripla_BP_3"/>
    <property type="match status" value="1"/>
</dbReference>
<dbReference type="InterPro" id="IPR001387">
    <property type="entry name" value="Cro/C1-type_HTH"/>
</dbReference>
<evidence type="ECO:0000313" key="8">
    <source>
        <dbReference type="Proteomes" id="UP000290637"/>
    </source>
</evidence>
<dbReference type="Gene3D" id="1.10.260.40">
    <property type="entry name" value="lambda repressor-like DNA-binding domains"/>
    <property type="match status" value="1"/>
</dbReference>
<dbReference type="SUPFAM" id="SSF53822">
    <property type="entry name" value="Periplasmic binding protein-like I"/>
    <property type="match status" value="1"/>
</dbReference>
<reference evidence="7 8" key="1">
    <citation type="submission" date="2019-02" db="EMBL/GenBank/DDBJ databases">
        <title>Draft Genome Sequences of Six Type Strains of the Genus Massilia.</title>
        <authorList>
            <person name="Miess H."/>
            <person name="Frediansyhah A."/>
            <person name="Gross H."/>
        </authorList>
    </citation>
    <scope>NUCLEOTIDE SEQUENCE [LARGE SCALE GENOMIC DNA]</scope>
    <source>
        <strain evidence="7 8">DSM 17473</strain>
    </source>
</reference>
<dbReference type="KEGG" id="plue:EWM63_25210"/>
<dbReference type="GO" id="GO:0003700">
    <property type="term" value="F:DNA-binding transcription factor activity"/>
    <property type="evidence" value="ECO:0007669"/>
    <property type="project" value="TreeGrafter"/>
</dbReference>
<proteinExistence type="predicted"/>
<dbReference type="Proteomes" id="UP000290637">
    <property type="component" value="Chromosome"/>
</dbReference>
<evidence type="ECO:0000256" key="1">
    <source>
        <dbReference type="ARBA" id="ARBA00022491"/>
    </source>
</evidence>
<organism evidence="7 8">
    <name type="scientific">Pseudoduganella lutea</name>
    <dbReference type="NCBI Taxonomy" id="321985"/>
    <lineage>
        <taxon>Bacteria</taxon>
        <taxon>Pseudomonadati</taxon>
        <taxon>Pseudomonadota</taxon>
        <taxon>Betaproteobacteria</taxon>
        <taxon>Burkholderiales</taxon>
        <taxon>Oxalobacteraceae</taxon>
        <taxon>Telluria group</taxon>
        <taxon>Pseudoduganella</taxon>
    </lineage>
</organism>
<dbReference type="Gene3D" id="3.40.50.2300">
    <property type="match status" value="2"/>
</dbReference>
<evidence type="ECO:0000256" key="4">
    <source>
        <dbReference type="ARBA" id="ARBA00023163"/>
    </source>
</evidence>
<evidence type="ECO:0000313" key="7">
    <source>
        <dbReference type="EMBL" id="QBE65874.1"/>
    </source>
</evidence>
<gene>
    <name evidence="7" type="ORF">EWM63_25210</name>
</gene>
<dbReference type="RefSeq" id="WP_130188983.1">
    <property type="nucleotide sequence ID" value="NZ_CP035913.1"/>
</dbReference>
<dbReference type="InterPro" id="IPR000843">
    <property type="entry name" value="HTH_LacI"/>
</dbReference>
<evidence type="ECO:0000256" key="2">
    <source>
        <dbReference type="ARBA" id="ARBA00023015"/>
    </source>
</evidence>
<evidence type="ECO:0000259" key="6">
    <source>
        <dbReference type="PROSITE" id="PS50943"/>
    </source>
</evidence>
<dbReference type="CDD" id="cd01392">
    <property type="entry name" value="HTH_LacI"/>
    <property type="match status" value="1"/>
</dbReference>
<dbReference type="InterPro" id="IPR046335">
    <property type="entry name" value="LacI/GalR-like_sensor"/>
</dbReference>